<comment type="caution">
    <text evidence="1">The sequence shown here is derived from an EMBL/GenBank/DDBJ whole genome shotgun (WGS) entry which is preliminary data.</text>
</comment>
<gene>
    <name evidence="1" type="ORF">MNOR_LOCUS41599</name>
</gene>
<evidence type="ECO:0000313" key="1">
    <source>
        <dbReference type="EMBL" id="CAL4249640.1"/>
    </source>
</evidence>
<reference evidence="1 2" key="1">
    <citation type="submission" date="2024-05" db="EMBL/GenBank/DDBJ databases">
        <authorList>
            <person name="Wallberg A."/>
        </authorList>
    </citation>
    <scope>NUCLEOTIDE SEQUENCE [LARGE SCALE GENOMIC DNA]</scope>
</reference>
<dbReference type="Proteomes" id="UP001497623">
    <property type="component" value="Unassembled WGS sequence"/>
</dbReference>
<dbReference type="AlphaFoldDB" id="A0AAV2SYU6"/>
<sequence>MFGARLSSQFMASLWPPTLESISFPVAILWVNIISSIGPDQSSLNKNGYSVFKSSMDFSFCMIIDAACILPKPCITNIACSRSIPFLLSVILNPLKRRSSNITISFSSVF</sequence>
<proteinExistence type="predicted"/>
<keyword evidence="2" id="KW-1185">Reference proteome</keyword>
<organism evidence="1 2">
    <name type="scientific">Meganyctiphanes norvegica</name>
    <name type="common">Northern krill</name>
    <name type="synonym">Thysanopoda norvegica</name>
    <dbReference type="NCBI Taxonomy" id="48144"/>
    <lineage>
        <taxon>Eukaryota</taxon>
        <taxon>Metazoa</taxon>
        <taxon>Ecdysozoa</taxon>
        <taxon>Arthropoda</taxon>
        <taxon>Crustacea</taxon>
        <taxon>Multicrustacea</taxon>
        <taxon>Malacostraca</taxon>
        <taxon>Eumalacostraca</taxon>
        <taxon>Eucarida</taxon>
        <taxon>Euphausiacea</taxon>
        <taxon>Euphausiidae</taxon>
        <taxon>Meganyctiphanes</taxon>
    </lineage>
</organism>
<evidence type="ECO:0000313" key="2">
    <source>
        <dbReference type="Proteomes" id="UP001497623"/>
    </source>
</evidence>
<name>A0AAV2SYU6_MEGNR</name>
<accession>A0AAV2SYU6</accession>
<dbReference type="EMBL" id="CAXKWB010160196">
    <property type="protein sequence ID" value="CAL4249640.1"/>
    <property type="molecule type" value="Genomic_DNA"/>
</dbReference>
<protein>
    <submittedName>
        <fullName evidence="1">Uncharacterized protein</fullName>
    </submittedName>
</protein>